<dbReference type="SUPFAM" id="SSF109604">
    <property type="entry name" value="HD-domain/PDEase-like"/>
    <property type="match status" value="1"/>
</dbReference>
<name>A0A813KLH8_POLGL</name>
<sequence length="116" mass="13238">DLCEFLADRCLEEFFAQGDQEKALGIPVQMLNDRDKVNRPNSQVGFIEFVISPLAEKMVIILPELGYLALNVGHNIDKWAQIWKEQFHPAPEEWAKVSTRVKRVVDRCEAAVKAKS</sequence>
<dbReference type="InterPro" id="IPR036971">
    <property type="entry name" value="PDEase_catalytic_dom_sf"/>
</dbReference>
<feature type="domain" description="PDEase" evidence="3">
    <location>
        <begin position="1"/>
        <end position="86"/>
    </location>
</feature>
<dbReference type="AlphaFoldDB" id="A0A813KLH8"/>
<evidence type="ECO:0000256" key="1">
    <source>
        <dbReference type="ARBA" id="ARBA00022723"/>
    </source>
</evidence>
<reference evidence="4" key="1">
    <citation type="submission" date="2021-02" db="EMBL/GenBank/DDBJ databases">
        <authorList>
            <person name="Dougan E. K."/>
            <person name="Rhodes N."/>
            <person name="Thang M."/>
            <person name="Chan C."/>
        </authorList>
    </citation>
    <scope>NUCLEOTIDE SEQUENCE</scope>
</reference>
<dbReference type="EMBL" id="CAJNNW010031945">
    <property type="protein sequence ID" value="CAE8710125.1"/>
    <property type="molecule type" value="Genomic_DNA"/>
</dbReference>
<dbReference type="GO" id="GO:0046872">
    <property type="term" value="F:metal ion binding"/>
    <property type="evidence" value="ECO:0007669"/>
    <property type="project" value="UniProtKB-KW"/>
</dbReference>
<keyword evidence="2" id="KW-0378">Hydrolase</keyword>
<evidence type="ECO:0000256" key="2">
    <source>
        <dbReference type="ARBA" id="ARBA00022801"/>
    </source>
</evidence>
<gene>
    <name evidence="4" type="ORF">PGLA2088_LOCUS35802</name>
</gene>
<evidence type="ECO:0000313" key="5">
    <source>
        <dbReference type="Proteomes" id="UP000626109"/>
    </source>
</evidence>
<feature type="non-terminal residue" evidence="4">
    <location>
        <position position="1"/>
    </location>
</feature>
<keyword evidence="1" id="KW-0479">Metal-binding</keyword>
<dbReference type="Pfam" id="PF00233">
    <property type="entry name" value="PDEase_I"/>
    <property type="match status" value="1"/>
</dbReference>
<protein>
    <recommendedName>
        <fullName evidence="3">PDEase domain-containing protein</fullName>
    </recommendedName>
</protein>
<comment type="caution">
    <text evidence="4">The sequence shown here is derived from an EMBL/GenBank/DDBJ whole genome shotgun (WGS) entry which is preliminary data.</text>
</comment>
<organism evidence="4 5">
    <name type="scientific">Polarella glacialis</name>
    <name type="common">Dinoflagellate</name>
    <dbReference type="NCBI Taxonomy" id="89957"/>
    <lineage>
        <taxon>Eukaryota</taxon>
        <taxon>Sar</taxon>
        <taxon>Alveolata</taxon>
        <taxon>Dinophyceae</taxon>
        <taxon>Suessiales</taxon>
        <taxon>Suessiaceae</taxon>
        <taxon>Polarella</taxon>
    </lineage>
</organism>
<dbReference type="Gene3D" id="1.10.1300.10">
    <property type="entry name" value="3'5'-cyclic nucleotide phosphodiesterase, catalytic domain"/>
    <property type="match status" value="1"/>
</dbReference>
<evidence type="ECO:0000259" key="3">
    <source>
        <dbReference type="PROSITE" id="PS51845"/>
    </source>
</evidence>
<dbReference type="PROSITE" id="PS51845">
    <property type="entry name" value="PDEASE_I_2"/>
    <property type="match status" value="1"/>
</dbReference>
<proteinExistence type="predicted"/>
<dbReference type="PANTHER" id="PTHR11347">
    <property type="entry name" value="CYCLIC NUCLEOTIDE PHOSPHODIESTERASE"/>
    <property type="match status" value="1"/>
</dbReference>
<evidence type="ECO:0000313" key="4">
    <source>
        <dbReference type="EMBL" id="CAE8710125.1"/>
    </source>
</evidence>
<dbReference type="GO" id="GO:0004114">
    <property type="term" value="F:3',5'-cyclic-nucleotide phosphodiesterase activity"/>
    <property type="evidence" value="ECO:0007669"/>
    <property type="project" value="InterPro"/>
</dbReference>
<dbReference type="GO" id="GO:0007165">
    <property type="term" value="P:signal transduction"/>
    <property type="evidence" value="ECO:0007669"/>
    <property type="project" value="InterPro"/>
</dbReference>
<dbReference type="Proteomes" id="UP000626109">
    <property type="component" value="Unassembled WGS sequence"/>
</dbReference>
<accession>A0A813KLH8</accession>
<dbReference type="InterPro" id="IPR002073">
    <property type="entry name" value="PDEase_catalytic_dom"/>
</dbReference>